<evidence type="ECO:0000256" key="3">
    <source>
        <dbReference type="ARBA" id="ARBA00022807"/>
    </source>
</evidence>
<reference evidence="5 6" key="1">
    <citation type="submission" date="2021-06" db="EMBL/GenBank/DDBJ databases">
        <authorList>
            <person name="Sun Q."/>
            <person name="Li D."/>
        </authorList>
    </citation>
    <scope>NUCLEOTIDE SEQUENCE [LARGE SCALE GENOMIC DNA]</scope>
    <source>
        <strain evidence="5 6">MSJd-7</strain>
    </source>
</reference>
<dbReference type="PANTHER" id="PTHR47053">
    <property type="entry name" value="MUREIN DD-ENDOPEPTIDASE MEPH-RELATED"/>
    <property type="match status" value="1"/>
</dbReference>
<evidence type="ECO:0000313" key="6">
    <source>
        <dbReference type="Proteomes" id="UP000783588"/>
    </source>
</evidence>
<name>A0ABS6EP21_9FIRM</name>
<keyword evidence="2" id="KW-0378">Hydrolase</keyword>
<dbReference type="InterPro" id="IPR051202">
    <property type="entry name" value="Peptidase_C40"/>
</dbReference>
<gene>
    <name evidence="5" type="ORF">KQI75_02140</name>
</gene>
<evidence type="ECO:0000313" key="5">
    <source>
        <dbReference type="EMBL" id="MBU5489437.1"/>
    </source>
</evidence>
<accession>A0ABS6EP21</accession>
<dbReference type="PANTHER" id="PTHR47053:SF1">
    <property type="entry name" value="MUREIN DD-ENDOPEPTIDASE MEPH-RELATED"/>
    <property type="match status" value="1"/>
</dbReference>
<keyword evidence="6" id="KW-1185">Reference proteome</keyword>
<proteinExistence type="predicted"/>
<organism evidence="5 6">
    <name type="scientific">Butyricicoccus intestinisimiae</name>
    <dbReference type="NCBI Taxonomy" id="2841509"/>
    <lineage>
        <taxon>Bacteria</taxon>
        <taxon>Bacillati</taxon>
        <taxon>Bacillota</taxon>
        <taxon>Clostridia</taxon>
        <taxon>Eubacteriales</taxon>
        <taxon>Butyricicoccaceae</taxon>
        <taxon>Butyricicoccus</taxon>
    </lineage>
</organism>
<feature type="domain" description="NlpC/P60" evidence="4">
    <location>
        <begin position="35"/>
        <end position="159"/>
    </location>
</feature>
<dbReference type="EMBL" id="JAHLQI010000001">
    <property type="protein sequence ID" value="MBU5489437.1"/>
    <property type="molecule type" value="Genomic_DNA"/>
</dbReference>
<keyword evidence="1" id="KW-0645">Protease</keyword>
<dbReference type="PROSITE" id="PS51935">
    <property type="entry name" value="NLPC_P60"/>
    <property type="match status" value="1"/>
</dbReference>
<evidence type="ECO:0000256" key="1">
    <source>
        <dbReference type="ARBA" id="ARBA00022670"/>
    </source>
</evidence>
<dbReference type="Pfam" id="PF00877">
    <property type="entry name" value="NLPC_P60"/>
    <property type="match status" value="1"/>
</dbReference>
<dbReference type="RefSeq" id="WP_216469031.1">
    <property type="nucleotide sequence ID" value="NZ_JAHLQI010000001.1"/>
</dbReference>
<dbReference type="Proteomes" id="UP000783588">
    <property type="component" value="Unassembled WGS sequence"/>
</dbReference>
<keyword evidence="3" id="KW-0788">Thiol protease</keyword>
<protein>
    <submittedName>
        <fullName evidence="5">C40 family peptidase</fullName>
    </submittedName>
</protein>
<comment type="caution">
    <text evidence="5">The sequence shown here is derived from an EMBL/GenBank/DDBJ whole genome shotgun (WGS) entry which is preliminary data.</text>
</comment>
<dbReference type="InterPro" id="IPR000064">
    <property type="entry name" value="NLP_P60_dom"/>
</dbReference>
<evidence type="ECO:0000256" key="2">
    <source>
        <dbReference type="ARBA" id="ARBA00022801"/>
    </source>
</evidence>
<evidence type="ECO:0000259" key="4">
    <source>
        <dbReference type="PROSITE" id="PS51935"/>
    </source>
</evidence>
<sequence>MSNGWYLISYNGKTGYISSQYTSKSKPNSSPSSANVSITEAIAIARRYIGYPYVWGGNGPDAYDCSGFTKMLYAKMGKTIPRTSYAQYSNCQKVSKSNLKAGDLVFFSTSTPISKIVSHVGFYIGNGYMIHAANTRQGIILDNINSNYYSQRYIGGGRY</sequence>